<keyword evidence="19" id="KW-1185">Reference proteome</keyword>
<dbReference type="Proteomes" id="UP000024404">
    <property type="component" value="Unassembled WGS sequence"/>
</dbReference>
<name>A0A8R1XSI9_ONCVO</name>
<evidence type="ECO:0000259" key="16">
    <source>
        <dbReference type="PROSITE" id="PS01180"/>
    </source>
</evidence>
<dbReference type="SUPFAM" id="SSF55486">
    <property type="entry name" value="Metalloproteases ('zincins'), catalytic domain"/>
    <property type="match status" value="1"/>
</dbReference>
<keyword evidence="6" id="KW-0732">Signal</keyword>
<dbReference type="InterPro" id="IPR006026">
    <property type="entry name" value="Peptidase_Metallo"/>
</dbReference>
<dbReference type="Pfam" id="PF01400">
    <property type="entry name" value="Astacin"/>
    <property type="match status" value="1"/>
</dbReference>
<dbReference type="InterPro" id="IPR034035">
    <property type="entry name" value="Astacin-like_dom"/>
</dbReference>
<reference evidence="19" key="1">
    <citation type="submission" date="2013-10" db="EMBL/GenBank/DDBJ databases">
        <title>Genome sequencing of Onchocerca volvulus.</title>
        <authorList>
            <person name="Cotton J."/>
            <person name="Tsai J."/>
            <person name="Stanley E."/>
            <person name="Tracey A."/>
            <person name="Holroyd N."/>
            <person name="Lustigman S."/>
            <person name="Berriman M."/>
        </authorList>
    </citation>
    <scope>NUCLEOTIDE SEQUENCE</scope>
</reference>
<dbReference type="PANTHER" id="PTHR10127">
    <property type="entry name" value="DISCOIDIN, CUB, EGF, LAMININ , AND ZINC METALLOPROTEASE DOMAIN CONTAINING"/>
    <property type="match status" value="1"/>
</dbReference>
<dbReference type="SMART" id="SM00042">
    <property type="entry name" value="CUB"/>
    <property type="match status" value="1"/>
</dbReference>
<dbReference type="SUPFAM" id="SSF49854">
    <property type="entry name" value="Spermadhesin, CUB domain"/>
    <property type="match status" value="1"/>
</dbReference>
<evidence type="ECO:0000256" key="11">
    <source>
        <dbReference type="ARBA" id="ARBA00023180"/>
    </source>
</evidence>
<keyword evidence="7 14" id="KW-0378">Hydrolase</keyword>
<dbReference type="InterPro" id="IPR017050">
    <property type="entry name" value="Metallopeptidase_nem"/>
</dbReference>
<dbReference type="GO" id="GO:0008270">
    <property type="term" value="F:zinc ion binding"/>
    <property type="evidence" value="ECO:0007669"/>
    <property type="project" value="UniProtKB-UniRule"/>
</dbReference>
<feature type="binding site" evidence="14">
    <location>
        <position position="230"/>
    </location>
    <ligand>
        <name>Zn(2+)</name>
        <dbReference type="ChEBI" id="CHEBI:29105"/>
        <note>catalytic</note>
    </ligand>
</feature>
<evidence type="ECO:0000256" key="7">
    <source>
        <dbReference type="ARBA" id="ARBA00022801"/>
    </source>
</evidence>
<keyword evidence="10" id="KW-1015">Disulfide bond</keyword>
<feature type="active site" evidence="14">
    <location>
        <position position="221"/>
    </location>
</feature>
<evidence type="ECO:0000313" key="19">
    <source>
        <dbReference type="Proteomes" id="UP000024404"/>
    </source>
</evidence>
<dbReference type="AlphaFoldDB" id="A0A8R1XSI9"/>
<evidence type="ECO:0000256" key="8">
    <source>
        <dbReference type="ARBA" id="ARBA00022833"/>
    </source>
</evidence>
<feature type="domain" description="Peptidase M12A" evidence="17">
    <location>
        <begin position="129"/>
        <end position="324"/>
    </location>
</feature>
<dbReference type="OMA" id="INEAYCK"/>
<dbReference type="Gene3D" id="3.40.390.10">
    <property type="entry name" value="Collagenase (Catalytic Domain)"/>
    <property type="match status" value="1"/>
</dbReference>
<dbReference type="InterPro" id="IPR036383">
    <property type="entry name" value="TSP1_rpt_sf"/>
</dbReference>
<evidence type="ECO:0000256" key="10">
    <source>
        <dbReference type="ARBA" id="ARBA00023157"/>
    </source>
</evidence>
<comment type="caution">
    <text evidence="13">Lacks conserved residue(s) required for the propagation of feature annotation.</text>
</comment>
<dbReference type="InterPro" id="IPR035914">
    <property type="entry name" value="Sperma_CUB_dom_sf"/>
</dbReference>
<dbReference type="Gene3D" id="2.20.100.10">
    <property type="entry name" value="Thrombospondin type-1 (TSP1) repeat"/>
    <property type="match status" value="1"/>
</dbReference>
<comment type="cofactor">
    <cofactor evidence="14 15">
        <name>Zn(2+)</name>
        <dbReference type="ChEBI" id="CHEBI:29105"/>
    </cofactor>
    <text evidence="14 15">Binds 1 zinc ion per subunit.</text>
</comment>
<dbReference type="InterPro" id="IPR000859">
    <property type="entry name" value="CUB_dom"/>
</dbReference>
<dbReference type="PIRSF" id="PIRSF036365">
    <property type="entry name" value="Astacin_nematoda"/>
    <property type="match status" value="1"/>
</dbReference>
<reference evidence="18" key="2">
    <citation type="submission" date="2022-06" db="UniProtKB">
        <authorList>
            <consortium name="EnsemblMetazoa"/>
        </authorList>
    </citation>
    <scope>IDENTIFICATION</scope>
</reference>
<dbReference type="InterPro" id="IPR000742">
    <property type="entry name" value="EGF"/>
</dbReference>
<dbReference type="GO" id="GO:0018996">
    <property type="term" value="P:molting cycle, collagen and cuticulin-based cuticle"/>
    <property type="evidence" value="ECO:0007669"/>
    <property type="project" value="InterPro"/>
</dbReference>
<dbReference type="Pfam" id="PF00431">
    <property type="entry name" value="CUB"/>
    <property type="match status" value="1"/>
</dbReference>
<keyword evidence="4 14" id="KW-0645">Protease</keyword>
<keyword evidence="5 14" id="KW-0479">Metal-binding</keyword>
<dbReference type="GO" id="GO:0006508">
    <property type="term" value="P:proteolysis"/>
    <property type="evidence" value="ECO:0007669"/>
    <property type="project" value="UniProtKB-KW"/>
</dbReference>
<dbReference type="InterPro" id="IPR000884">
    <property type="entry name" value="TSP1_rpt"/>
</dbReference>
<dbReference type="EMBL" id="CMVM020000020">
    <property type="status" value="NOT_ANNOTATED_CDS"/>
    <property type="molecule type" value="Genomic_DNA"/>
</dbReference>
<dbReference type="SUPFAM" id="SSF82895">
    <property type="entry name" value="TSP-1 type 1 repeat"/>
    <property type="match status" value="1"/>
</dbReference>
<dbReference type="CDD" id="cd04280">
    <property type="entry name" value="ZnMc_astacin_like"/>
    <property type="match status" value="1"/>
</dbReference>
<evidence type="ECO:0000256" key="13">
    <source>
        <dbReference type="PROSITE-ProRule" id="PRU00059"/>
    </source>
</evidence>
<dbReference type="GO" id="GO:0004222">
    <property type="term" value="F:metalloendopeptidase activity"/>
    <property type="evidence" value="ECO:0007669"/>
    <property type="project" value="UniProtKB-UniRule"/>
</dbReference>
<proteinExistence type="predicted"/>
<dbReference type="PRINTS" id="PR00480">
    <property type="entry name" value="ASTACIN"/>
</dbReference>
<dbReference type="InterPro" id="IPR001506">
    <property type="entry name" value="Peptidase_M12A"/>
</dbReference>
<keyword evidence="8 14" id="KW-0862">Zinc</keyword>
<comment type="subcellular location">
    <subcellularLocation>
        <location evidence="1 12">Secreted</location>
    </subcellularLocation>
</comment>
<dbReference type="PROSITE" id="PS00022">
    <property type="entry name" value="EGF_1"/>
    <property type="match status" value="1"/>
</dbReference>
<dbReference type="GO" id="GO:0005576">
    <property type="term" value="C:extracellular region"/>
    <property type="evidence" value="ECO:0007669"/>
    <property type="project" value="UniProtKB-SubCell"/>
</dbReference>
<dbReference type="PROSITE" id="PS50092">
    <property type="entry name" value="TSP1"/>
    <property type="match status" value="1"/>
</dbReference>
<evidence type="ECO:0000256" key="14">
    <source>
        <dbReference type="PROSITE-ProRule" id="PRU01211"/>
    </source>
</evidence>
<dbReference type="SMART" id="SM00235">
    <property type="entry name" value="ZnMc"/>
    <property type="match status" value="1"/>
</dbReference>
<keyword evidence="9 14" id="KW-0482">Metalloprotease</keyword>
<dbReference type="PANTHER" id="PTHR10127:SF849">
    <property type="entry name" value="ZINC METALLOPROTEINASE NAS-36"/>
    <property type="match status" value="1"/>
</dbReference>
<dbReference type="InterPro" id="IPR024079">
    <property type="entry name" value="MetalloPept_cat_dom_sf"/>
</dbReference>
<protein>
    <recommendedName>
        <fullName evidence="12">Zinc metalloproteinase</fullName>
    </recommendedName>
</protein>
<keyword evidence="3" id="KW-0245">EGF-like domain</keyword>
<dbReference type="PROSITE" id="PS51864">
    <property type="entry name" value="ASTACIN"/>
    <property type="match status" value="1"/>
</dbReference>
<sequence length="615" mass="69081">MCRISAKAQDVKQELRKHFAYDDKNINVISSLLLQMKEIAHSQAYGNRVFSRDSAVDSKKDVSISTEQPKTVSKLTPYLFEGDIFLSTKQAMTILRSLANKNSSNKKDKRRIAHDAPLYLFNGAQRNKRFSADPEAKWSDFPIKYRFDESLDILQISQILKALEIWQENTCIRFENDQEASGDHLEFFEGDGCYSMIGRFGGKQGISIGKGCERIGTIVHEIGHTLGIWHEQSRPDAEKYITIAKDHIIPSYISEFLQRSENEIVTFDVPYDLGSIMHYGSIAFSVDQKSKTLLTRDPFYQMTIGQRDSLSFYDIKLINEAYCKGHCKEKDECRNGGYLNPSNCNNCFCPSGFGGSKCEKHDTSKSNSECGGTLKAEVDWQQIESPGYPDGYPTGITCSWLIETNEEERIEIIFEDDFGIFCSTTCVDYIELKIGNDLANTGYRICCYDKPENSLVSAMYQAVIIFHATTEEDTGFKLKFRKTTELARTTPVLLKTTTTVPRTTIGGDNIWSDWGEWSQCSRSCGACGIQSRTRMCKTAQCSGKSQEFSTCNLQACPVDPKCAKVKFKDRLCADGDKCGKPGSILSSCSRPSCCPPFQNVDGICQNDQPLLIPFA</sequence>
<dbReference type="PROSITE" id="PS01180">
    <property type="entry name" value="CUB"/>
    <property type="match status" value="1"/>
</dbReference>
<accession>A0A8R1XSI9</accession>
<dbReference type="SMART" id="SM00209">
    <property type="entry name" value="TSP1"/>
    <property type="match status" value="1"/>
</dbReference>
<evidence type="ECO:0000313" key="18">
    <source>
        <dbReference type="EnsemblMetazoa" id="OVOC277.1"/>
    </source>
</evidence>
<feature type="domain" description="CUB" evidence="16">
    <location>
        <begin position="370"/>
        <end position="483"/>
    </location>
</feature>
<organism evidence="18 19">
    <name type="scientific">Onchocerca volvulus</name>
    <dbReference type="NCBI Taxonomy" id="6282"/>
    <lineage>
        <taxon>Eukaryota</taxon>
        <taxon>Metazoa</taxon>
        <taxon>Ecdysozoa</taxon>
        <taxon>Nematoda</taxon>
        <taxon>Chromadorea</taxon>
        <taxon>Rhabditida</taxon>
        <taxon>Spirurina</taxon>
        <taxon>Spiruromorpha</taxon>
        <taxon>Filarioidea</taxon>
        <taxon>Onchocercidae</taxon>
        <taxon>Onchocerca</taxon>
    </lineage>
</organism>
<keyword evidence="11" id="KW-0325">Glycoprotein</keyword>
<dbReference type="EnsemblMetazoa" id="OVOC277.1">
    <property type="protein sequence ID" value="OVOC277.1"/>
    <property type="gene ID" value="WBGene00237086"/>
</dbReference>
<keyword evidence="2 12" id="KW-0964">Secreted</keyword>
<evidence type="ECO:0000256" key="6">
    <source>
        <dbReference type="ARBA" id="ARBA00022729"/>
    </source>
</evidence>
<evidence type="ECO:0000256" key="12">
    <source>
        <dbReference type="PIRNR" id="PIRNR036365"/>
    </source>
</evidence>
<dbReference type="PROSITE" id="PS01186">
    <property type="entry name" value="EGF_2"/>
    <property type="match status" value="1"/>
</dbReference>
<evidence type="ECO:0000256" key="9">
    <source>
        <dbReference type="ARBA" id="ARBA00023049"/>
    </source>
</evidence>
<dbReference type="Gene3D" id="2.60.120.290">
    <property type="entry name" value="Spermadhesin, CUB domain"/>
    <property type="match status" value="1"/>
</dbReference>
<dbReference type="Pfam" id="PF00090">
    <property type="entry name" value="TSP_1"/>
    <property type="match status" value="1"/>
</dbReference>
<evidence type="ECO:0000256" key="5">
    <source>
        <dbReference type="ARBA" id="ARBA00022723"/>
    </source>
</evidence>
<evidence type="ECO:0000256" key="2">
    <source>
        <dbReference type="ARBA" id="ARBA00022525"/>
    </source>
</evidence>
<feature type="binding site" evidence="14">
    <location>
        <position position="220"/>
    </location>
    <ligand>
        <name>Zn(2+)</name>
        <dbReference type="ChEBI" id="CHEBI:29105"/>
        <note>catalytic</note>
    </ligand>
</feature>
<evidence type="ECO:0000256" key="15">
    <source>
        <dbReference type="RuleBase" id="RU361183"/>
    </source>
</evidence>
<dbReference type="CDD" id="cd00041">
    <property type="entry name" value="CUB"/>
    <property type="match status" value="1"/>
</dbReference>
<evidence type="ECO:0000256" key="1">
    <source>
        <dbReference type="ARBA" id="ARBA00004613"/>
    </source>
</evidence>
<evidence type="ECO:0000256" key="3">
    <source>
        <dbReference type="ARBA" id="ARBA00022536"/>
    </source>
</evidence>
<evidence type="ECO:0000259" key="17">
    <source>
        <dbReference type="PROSITE" id="PS51864"/>
    </source>
</evidence>
<feature type="binding site" evidence="14">
    <location>
        <position position="224"/>
    </location>
    <ligand>
        <name>Zn(2+)</name>
        <dbReference type="ChEBI" id="CHEBI:29105"/>
        <note>catalytic</note>
    </ligand>
</feature>
<evidence type="ECO:0000256" key="4">
    <source>
        <dbReference type="ARBA" id="ARBA00022670"/>
    </source>
</evidence>